<protein>
    <recommendedName>
        <fullName evidence="5 6">Transcription termination/antitermination protein NusG</fullName>
    </recommendedName>
</protein>
<dbReference type="InterPro" id="IPR047050">
    <property type="entry name" value="NGN"/>
</dbReference>
<dbReference type="GO" id="GO:0006354">
    <property type="term" value="P:DNA-templated transcription elongation"/>
    <property type="evidence" value="ECO:0007669"/>
    <property type="project" value="UniProtKB-UniRule"/>
</dbReference>
<dbReference type="HAMAP" id="MF_00948">
    <property type="entry name" value="NusG"/>
    <property type="match status" value="1"/>
</dbReference>
<dbReference type="GO" id="GO:0006353">
    <property type="term" value="P:DNA-templated transcription termination"/>
    <property type="evidence" value="ECO:0007669"/>
    <property type="project" value="UniProtKB-UniRule"/>
</dbReference>
<keyword evidence="4 5" id="KW-0804">Transcription</keyword>
<dbReference type="CDD" id="cd09891">
    <property type="entry name" value="NGN_Bact_1"/>
    <property type="match status" value="1"/>
</dbReference>
<dbReference type="PANTHER" id="PTHR30265">
    <property type="entry name" value="RHO-INTERACTING TRANSCRIPTION TERMINATION FACTOR NUSG"/>
    <property type="match status" value="1"/>
</dbReference>
<dbReference type="SMART" id="SM00738">
    <property type="entry name" value="NGN"/>
    <property type="match status" value="1"/>
</dbReference>
<dbReference type="AlphaFoldDB" id="A0A3B0J7H6"/>
<dbReference type="EMBL" id="OUNE01000091">
    <property type="protein sequence ID" value="SPP33033.1"/>
    <property type="molecule type" value="Genomic_DNA"/>
</dbReference>
<dbReference type="InterPro" id="IPR008991">
    <property type="entry name" value="Translation_prot_SH3-like_sf"/>
</dbReference>
<organism evidence="9">
    <name type="scientific">Wolbachia endosymbiont of Aleurodicus dispersus</name>
    <dbReference type="NCBI Taxonomy" id="1288877"/>
    <lineage>
        <taxon>Bacteria</taxon>
        <taxon>Pseudomonadati</taxon>
        <taxon>Pseudomonadota</taxon>
        <taxon>Alphaproteobacteria</taxon>
        <taxon>Rickettsiales</taxon>
        <taxon>Anaplasmataceae</taxon>
        <taxon>Wolbachieae</taxon>
        <taxon>Wolbachia</taxon>
    </lineage>
</organism>
<dbReference type="GO" id="GO:0005829">
    <property type="term" value="C:cytosol"/>
    <property type="evidence" value="ECO:0007669"/>
    <property type="project" value="TreeGrafter"/>
</dbReference>
<evidence type="ECO:0000256" key="2">
    <source>
        <dbReference type="ARBA" id="ARBA00022814"/>
    </source>
</evidence>
<reference evidence="9" key="1">
    <citation type="submission" date="2018-04" db="EMBL/GenBank/DDBJ databases">
        <authorList>
            <person name="Go L.Y."/>
            <person name="Mitchell J.A."/>
        </authorList>
    </citation>
    <scope>NUCLEOTIDE SEQUENCE</scope>
    <source>
        <strain evidence="9">WBAD</strain>
    </source>
</reference>
<dbReference type="Gene3D" id="2.30.30.30">
    <property type="match status" value="1"/>
</dbReference>
<dbReference type="InterPro" id="IPR001062">
    <property type="entry name" value="Transcrpt_antiterm_NusG"/>
</dbReference>
<comment type="function">
    <text evidence="5 7">Participates in transcription elongation, termination and antitermination.</text>
</comment>
<dbReference type="SUPFAM" id="SSF50104">
    <property type="entry name" value="Translation proteins SH3-like domain"/>
    <property type="match status" value="1"/>
</dbReference>
<dbReference type="NCBIfam" id="TIGR00922">
    <property type="entry name" value="nusG"/>
    <property type="match status" value="1"/>
</dbReference>
<dbReference type="CDD" id="cd06091">
    <property type="entry name" value="KOW_NusG"/>
    <property type="match status" value="1"/>
</dbReference>
<evidence type="ECO:0000256" key="7">
    <source>
        <dbReference type="RuleBase" id="RU000538"/>
    </source>
</evidence>
<keyword evidence="3 5" id="KW-0805">Transcription regulation</keyword>
<name>A0A3B0J7H6_9RICK</name>
<accession>A0A3B0J7H6</accession>
<keyword evidence="2 5" id="KW-0889">Transcription antitermination</keyword>
<dbReference type="InterPro" id="IPR036735">
    <property type="entry name" value="NGN_dom_sf"/>
</dbReference>
<dbReference type="GO" id="GO:0031564">
    <property type="term" value="P:transcription antitermination"/>
    <property type="evidence" value="ECO:0007669"/>
    <property type="project" value="UniProtKB-UniRule"/>
</dbReference>
<evidence type="ECO:0000256" key="6">
    <source>
        <dbReference type="NCBIfam" id="TIGR00922"/>
    </source>
</evidence>
<feature type="domain" description="NusG-like N-terminal" evidence="8">
    <location>
        <begin position="98"/>
        <end position="210"/>
    </location>
</feature>
<dbReference type="InterPro" id="IPR006645">
    <property type="entry name" value="NGN-like_dom"/>
</dbReference>
<evidence type="ECO:0000256" key="1">
    <source>
        <dbReference type="ARBA" id="ARBA00022472"/>
    </source>
</evidence>
<keyword evidence="1 5" id="KW-0806">Transcription termination</keyword>
<dbReference type="SUPFAM" id="SSF82679">
    <property type="entry name" value="N-utilization substance G protein NusG, N-terminal domain"/>
    <property type="match status" value="2"/>
</dbReference>
<evidence type="ECO:0000256" key="3">
    <source>
        <dbReference type="ARBA" id="ARBA00023015"/>
    </source>
</evidence>
<comment type="similarity">
    <text evidence="5 7">Belongs to the NusG family.</text>
</comment>
<dbReference type="PANTHER" id="PTHR30265:SF2">
    <property type="entry name" value="TRANSCRIPTION TERMINATION_ANTITERMINATION PROTEIN NUSG"/>
    <property type="match status" value="1"/>
</dbReference>
<gene>
    <name evidence="5 9" type="primary">nusG</name>
    <name evidence="9" type="ORF">WBAD_0511</name>
</gene>
<proteinExistence type="inferred from homology"/>
<evidence type="ECO:0000256" key="4">
    <source>
        <dbReference type="ARBA" id="ARBA00023163"/>
    </source>
</evidence>
<dbReference type="GO" id="GO:0032784">
    <property type="term" value="P:regulation of DNA-templated transcription elongation"/>
    <property type="evidence" value="ECO:0007669"/>
    <property type="project" value="InterPro"/>
</dbReference>
<dbReference type="Gene3D" id="3.30.70.940">
    <property type="entry name" value="NusG, N-terminal domain"/>
    <property type="match status" value="2"/>
</dbReference>
<dbReference type="InterPro" id="IPR014722">
    <property type="entry name" value="Rib_uL2_dom2"/>
</dbReference>
<evidence type="ECO:0000259" key="8">
    <source>
        <dbReference type="SMART" id="SM00738"/>
    </source>
</evidence>
<dbReference type="PRINTS" id="PR00338">
    <property type="entry name" value="NUSGTNSCPFCT"/>
</dbReference>
<dbReference type="Pfam" id="PF02357">
    <property type="entry name" value="NusG"/>
    <property type="match status" value="1"/>
</dbReference>
<evidence type="ECO:0000256" key="5">
    <source>
        <dbReference type="HAMAP-Rule" id="MF_00948"/>
    </source>
</evidence>
<sequence length="278" mass="32811">MEYKYKWYIIKVDYGYEKDICELATNTVYFKEVFVPYQTVCDIKSDIKELCEVYICMHLCDESKNILNQMTGFCGDESGHFEMISDDEVILKRKEFNRYKWYILRVASNYEEKVRQYILENSMRLNINNYFNRVFIPCEELSEMDLKSKKNAKRRKSFPGYVFLYMNLCDEVLNFINNIPKSLKVYGFLKNGNVPKVIEDNEIRSMCSALYNAQETKKLSYGYEKGEKVKINDGLFQNFTGKVDMVNDEKKIINVEVSILGKPTIIELDLAQVEKIED</sequence>
<dbReference type="InterPro" id="IPR043425">
    <property type="entry name" value="NusG-like"/>
</dbReference>
<evidence type="ECO:0000313" key="9">
    <source>
        <dbReference type="EMBL" id="SPP33033.1"/>
    </source>
</evidence>